<reference evidence="1 2" key="1">
    <citation type="submission" date="2018-01" db="EMBL/GenBank/DDBJ databases">
        <title>Denitrification phenotypes of diverse strains of Pseudomonas stutzeri.</title>
        <authorList>
            <person name="Milligan D.A."/>
            <person name="Bergaust L."/>
            <person name="Bakken L.R."/>
            <person name="Frostegard A."/>
        </authorList>
    </citation>
    <scope>NUCLEOTIDE SEQUENCE [LARGE SCALE GENOMIC DNA]</scope>
    <source>
        <strain evidence="1 2">28a3</strain>
    </source>
</reference>
<proteinExistence type="predicted"/>
<gene>
    <name evidence="1" type="ORF">CXL00_07020</name>
</gene>
<dbReference type="Proteomes" id="UP000235897">
    <property type="component" value="Unassembled WGS sequence"/>
</dbReference>
<evidence type="ECO:0000313" key="1">
    <source>
        <dbReference type="EMBL" id="PNG06674.1"/>
    </source>
</evidence>
<accession>A0A2N8SW07</accession>
<dbReference type="AlphaFoldDB" id="A0A2N8SW07"/>
<comment type="caution">
    <text evidence="1">The sequence shown here is derived from an EMBL/GenBank/DDBJ whole genome shotgun (WGS) entry which is preliminary data.</text>
</comment>
<sequence>MANILGLLIVTYGILDQLFSACARSTDGFSLWARLSRLDERREGLSRAQGSAEVAGSEVQARDVFGSRAGKLAEGSQGRTRFSAWECEALRVFRLGTLALFHSGFDFRQIIGTARLASA</sequence>
<dbReference type="EMBL" id="POUW01000002">
    <property type="protein sequence ID" value="PNG06674.1"/>
    <property type="molecule type" value="Genomic_DNA"/>
</dbReference>
<name>A0A2N8SW07_STUST</name>
<evidence type="ECO:0000313" key="2">
    <source>
        <dbReference type="Proteomes" id="UP000235897"/>
    </source>
</evidence>
<protein>
    <submittedName>
        <fullName evidence="1">Uncharacterized protein</fullName>
    </submittedName>
</protein>
<organism evidence="1 2">
    <name type="scientific">Stutzerimonas stutzeri</name>
    <name type="common">Pseudomonas stutzeri</name>
    <dbReference type="NCBI Taxonomy" id="316"/>
    <lineage>
        <taxon>Bacteria</taxon>
        <taxon>Pseudomonadati</taxon>
        <taxon>Pseudomonadota</taxon>
        <taxon>Gammaproteobacteria</taxon>
        <taxon>Pseudomonadales</taxon>
        <taxon>Pseudomonadaceae</taxon>
        <taxon>Stutzerimonas</taxon>
    </lineage>
</organism>